<feature type="domain" description="Homoserine dehydrogenase catalytic" evidence="2">
    <location>
        <begin position="105"/>
        <end position="284"/>
    </location>
</feature>
<evidence type="ECO:0000259" key="2">
    <source>
        <dbReference type="Pfam" id="PF00742"/>
    </source>
</evidence>
<name>A0A2M7VKU7_9BACT</name>
<proteinExistence type="predicted"/>
<keyword evidence="1" id="KW-0560">Oxidoreductase</keyword>
<dbReference type="EMBL" id="PFPS01000025">
    <property type="protein sequence ID" value="PJA02472.1"/>
    <property type="molecule type" value="Genomic_DNA"/>
</dbReference>
<dbReference type="PANTHER" id="PTHR43331">
    <property type="entry name" value="HOMOSERINE DEHYDROGENASE"/>
    <property type="match status" value="1"/>
</dbReference>
<evidence type="ECO:0000313" key="3">
    <source>
        <dbReference type="EMBL" id="PJA02472.1"/>
    </source>
</evidence>
<evidence type="ECO:0000256" key="1">
    <source>
        <dbReference type="ARBA" id="ARBA00023002"/>
    </source>
</evidence>
<dbReference type="GO" id="GO:0009088">
    <property type="term" value="P:threonine biosynthetic process"/>
    <property type="evidence" value="ECO:0007669"/>
    <property type="project" value="TreeGrafter"/>
</dbReference>
<accession>A0A2M7VKU7</accession>
<organism evidence="3 4">
    <name type="scientific">bacterium (Candidatus Gribaldobacteria) CG_4_10_14_0_2_um_filter_36_18</name>
    <dbReference type="NCBI Taxonomy" id="2014264"/>
    <lineage>
        <taxon>Bacteria</taxon>
        <taxon>Candidatus Gribaldobacteria</taxon>
    </lineage>
</organism>
<dbReference type="InterPro" id="IPR001342">
    <property type="entry name" value="HDH_cat"/>
</dbReference>
<protein>
    <recommendedName>
        <fullName evidence="2">Homoserine dehydrogenase catalytic domain-containing protein</fullName>
    </recommendedName>
</protein>
<comment type="caution">
    <text evidence="3">The sequence shown here is derived from an EMBL/GenBank/DDBJ whole genome shotgun (WGS) entry which is preliminary data.</text>
</comment>
<evidence type="ECO:0000313" key="4">
    <source>
        <dbReference type="Proteomes" id="UP000231469"/>
    </source>
</evidence>
<reference evidence="4" key="1">
    <citation type="submission" date="2017-09" db="EMBL/GenBank/DDBJ databases">
        <title>Depth-based differentiation of microbial function through sediment-hosted aquifers and enrichment of novel symbionts in the deep terrestrial subsurface.</title>
        <authorList>
            <person name="Probst A.J."/>
            <person name="Ladd B."/>
            <person name="Jarett J.K."/>
            <person name="Geller-Mcgrath D.E."/>
            <person name="Sieber C.M.K."/>
            <person name="Emerson J.B."/>
            <person name="Anantharaman K."/>
            <person name="Thomas B.C."/>
            <person name="Malmstrom R."/>
            <person name="Stieglmeier M."/>
            <person name="Klingl A."/>
            <person name="Woyke T."/>
            <person name="Ryan C.M."/>
            <person name="Banfield J.F."/>
        </authorList>
    </citation>
    <scope>NUCLEOTIDE SEQUENCE [LARGE SCALE GENOMIC DNA]</scope>
</reference>
<dbReference type="AlphaFoldDB" id="A0A2M7VKU7"/>
<dbReference type="Gene3D" id="3.30.360.10">
    <property type="entry name" value="Dihydrodipicolinate Reductase, domain 2"/>
    <property type="match status" value="1"/>
</dbReference>
<gene>
    <name evidence="3" type="ORF">COX73_00565</name>
</gene>
<dbReference type="Proteomes" id="UP000231469">
    <property type="component" value="Unassembled WGS sequence"/>
</dbReference>
<dbReference type="GO" id="GO:0004412">
    <property type="term" value="F:homoserine dehydrogenase activity"/>
    <property type="evidence" value="ECO:0007669"/>
    <property type="project" value="TreeGrafter"/>
</dbReference>
<dbReference type="SUPFAM" id="SSF55347">
    <property type="entry name" value="Glyceraldehyde-3-phosphate dehydrogenase-like, C-terminal domain"/>
    <property type="match status" value="1"/>
</dbReference>
<dbReference type="PANTHER" id="PTHR43331:SF1">
    <property type="entry name" value="HOMOSERINE DEHYDROGENASE"/>
    <property type="match status" value="1"/>
</dbReference>
<sequence length="290" mass="31764">MITATASGVYAGEGEKIGELDNWFEYFRKLDIICLCIPTLDDGEIAFRYIKPLVENGKPVVTCEKGSLGNYFPELKPWIDKIGYSATVGGGTRLLHWLKERLTPGIKEIHLIINGTLNYIFDGLSRGRTLDEMVEEAKRLGYAEPGAHGLAEVINTEAGKDIPMKTSVLLNICGFGEIRAKNIDVQTITEEDLKRLAKEAISRRYIVSITREENKEDMVGGFKFDLGGWHVSAGFKNCSNPLLLQLVLPGVSNAALIHGLDGIRLLKGPGAGAVSTVGSMMKDIENLLKV</sequence>
<dbReference type="Gene3D" id="3.40.50.720">
    <property type="entry name" value="NAD(P)-binding Rossmann-like Domain"/>
    <property type="match status" value="1"/>
</dbReference>
<dbReference type="Pfam" id="PF00742">
    <property type="entry name" value="Homoserine_dh"/>
    <property type="match status" value="1"/>
</dbReference>